<dbReference type="Pfam" id="PF04279">
    <property type="entry name" value="IspA"/>
    <property type="match status" value="1"/>
</dbReference>
<dbReference type="EMBL" id="BAABLD010000002">
    <property type="protein sequence ID" value="GAA5159214.1"/>
    <property type="molecule type" value="Genomic_DNA"/>
</dbReference>
<organism evidence="6 7">
    <name type="scientific">Viridibacterium curvum</name>
    <dbReference type="NCBI Taxonomy" id="1101404"/>
    <lineage>
        <taxon>Bacteria</taxon>
        <taxon>Pseudomonadati</taxon>
        <taxon>Pseudomonadota</taxon>
        <taxon>Betaproteobacteria</taxon>
        <taxon>Rhodocyclales</taxon>
        <taxon>Rhodocyclaceae</taxon>
        <taxon>Viridibacterium</taxon>
    </lineage>
</organism>
<dbReference type="RefSeq" id="WP_345531253.1">
    <property type="nucleotide sequence ID" value="NZ_BAABLD010000002.1"/>
</dbReference>
<feature type="transmembrane region" description="Helical" evidence="5">
    <location>
        <begin position="80"/>
        <end position="100"/>
    </location>
</feature>
<dbReference type="NCBIfam" id="NF001325">
    <property type="entry name" value="PRK00259.1-3"/>
    <property type="match status" value="1"/>
</dbReference>
<sequence>MKLLFDFFPIVLFFVAYKFGDIYVATLTTMGATLVQLILTWLITKRVDNMLKVSAGIIFGLGSLTLIFHNPDFIKWKPTVIYWIMAIALLVSQLAFKRNLIRAAMQEHIQLPDPIWSRLNFAWIAFLAIMGVVNILVAYSYSEATWVNFKVGSIGITLVFCVAQMMSIARYLPKDPS</sequence>
<comment type="similarity">
    <text evidence="5">Belongs to the YciB family.</text>
</comment>
<dbReference type="Proteomes" id="UP001500547">
    <property type="component" value="Unassembled WGS sequence"/>
</dbReference>
<evidence type="ECO:0000313" key="7">
    <source>
        <dbReference type="Proteomes" id="UP001500547"/>
    </source>
</evidence>
<proteinExistence type="inferred from homology"/>
<evidence type="ECO:0000256" key="2">
    <source>
        <dbReference type="ARBA" id="ARBA00022692"/>
    </source>
</evidence>
<evidence type="ECO:0000256" key="4">
    <source>
        <dbReference type="ARBA" id="ARBA00023136"/>
    </source>
</evidence>
<accession>A0ABP9QAS1</accession>
<comment type="subcellular location">
    <subcellularLocation>
        <location evidence="5">Cell inner membrane</location>
        <topology evidence="5">Multi-pass membrane protein</topology>
    </subcellularLocation>
</comment>
<keyword evidence="1 5" id="KW-1003">Cell membrane</keyword>
<feature type="transmembrane region" description="Helical" evidence="5">
    <location>
        <begin position="153"/>
        <end position="172"/>
    </location>
</feature>
<keyword evidence="4 5" id="KW-0472">Membrane</keyword>
<evidence type="ECO:0000256" key="1">
    <source>
        <dbReference type="ARBA" id="ARBA00022475"/>
    </source>
</evidence>
<dbReference type="NCBIfam" id="TIGR00997">
    <property type="entry name" value="ispZ"/>
    <property type="match status" value="1"/>
</dbReference>
<dbReference type="PANTHER" id="PTHR36917">
    <property type="entry name" value="INTRACELLULAR SEPTATION PROTEIN A-RELATED"/>
    <property type="match status" value="1"/>
</dbReference>
<feature type="transmembrane region" description="Helical" evidence="5">
    <location>
        <begin position="22"/>
        <end position="43"/>
    </location>
</feature>
<keyword evidence="2 5" id="KW-0812">Transmembrane</keyword>
<evidence type="ECO:0000256" key="5">
    <source>
        <dbReference type="HAMAP-Rule" id="MF_00189"/>
    </source>
</evidence>
<keyword evidence="3 5" id="KW-1133">Transmembrane helix</keyword>
<comment type="function">
    <text evidence="5">Plays a role in cell envelope biogenesis, maintenance of cell envelope integrity and membrane homeostasis.</text>
</comment>
<dbReference type="HAMAP" id="MF_00189">
    <property type="entry name" value="YciB"/>
    <property type="match status" value="1"/>
</dbReference>
<keyword evidence="5" id="KW-0997">Cell inner membrane</keyword>
<protein>
    <recommendedName>
        <fullName evidence="5">Inner membrane-spanning protein YciB</fullName>
    </recommendedName>
</protein>
<keyword evidence="7" id="KW-1185">Reference proteome</keyword>
<dbReference type="PANTHER" id="PTHR36917:SF1">
    <property type="entry name" value="INNER MEMBRANE-SPANNING PROTEIN YCIB"/>
    <property type="match status" value="1"/>
</dbReference>
<name>A0ABP9QAS1_9RHOO</name>
<evidence type="ECO:0000256" key="3">
    <source>
        <dbReference type="ARBA" id="ARBA00022989"/>
    </source>
</evidence>
<dbReference type="InterPro" id="IPR006008">
    <property type="entry name" value="YciB"/>
</dbReference>
<feature type="transmembrane region" description="Helical" evidence="5">
    <location>
        <begin position="50"/>
        <end position="68"/>
    </location>
</feature>
<gene>
    <name evidence="5" type="primary">yciB</name>
    <name evidence="6" type="ORF">GCM10025770_05060</name>
</gene>
<evidence type="ECO:0000313" key="6">
    <source>
        <dbReference type="EMBL" id="GAA5159214.1"/>
    </source>
</evidence>
<feature type="transmembrane region" description="Helical" evidence="5">
    <location>
        <begin position="121"/>
        <end position="141"/>
    </location>
</feature>
<comment type="caution">
    <text evidence="6">The sequence shown here is derived from an EMBL/GenBank/DDBJ whole genome shotgun (WGS) entry which is preliminary data.</text>
</comment>
<reference evidence="7" key="1">
    <citation type="journal article" date="2019" name="Int. J. Syst. Evol. Microbiol.">
        <title>The Global Catalogue of Microorganisms (GCM) 10K type strain sequencing project: providing services to taxonomists for standard genome sequencing and annotation.</title>
        <authorList>
            <consortium name="The Broad Institute Genomics Platform"/>
            <consortium name="The Broad Institute Genome Sequencing Center for Infectious Disease"/>
            <person name="Wu L."/>
            <person name="Ma J."/>
        </authorList>
    </citation>
    <scope>NUCLEOTIDE SEQUENCE [LARGE SCALE GENOMIC DNA]</scope>
    <source>
        <strain evidence="7">JCM 18715</strain>
    </source>
</reference>